<organism evidence="2 3">
    <name type="scientific">Pseudoroseicyclus tamaricis</name>
    <dbReference type="NCBI Taxonomy" id="2705421"/>
    <lineage>
        <taxon>Bacteria</taxon>
        <taxon>Pseudomonadati</taxon>
        <taxon>Pseudomonadota</taxon>
        <taxon>Alphaproteobacteria</taxon>
        <taxon>Rhodobacterales</taxon>
        <taxon>Paracoccaceae</taxon>
        <taxon>Pseudoroseicyclus</taxon>
    </lineage>
</organism>
<name>A0A6B2JVF4_9RHOB</name>
<dbReference type="AlphaFoldDB" id="A0A6B2JVF4"/>
<dbReference type="EMBL" id="JAAGAB010000001">
    <property type="protein sequence ID" value="NDV00164.1"/>
    <property type="molecule type" value="Genomic_DNA"/>
</dbReference>
<evidence type="ECO:0000313" key="3">
    <source>
        <dbReference type="Proteomes" id="UP000474757"/>
    </source>
</evidence>
<dbReference type="Proteomes" id="UP000474757">
    <property type="component" value="Unassembled WGS sequence"/>
</dbReference>
<accession>A0A6B2JVF4</accession>
<protein>
    <submittedName>
        <fullName evidence="2">Uncharacterized protein</fullName>
    </submittedName>
</protein>
<feature type="transmembrane region" description="Helical" evidence="1">
    <location>
        <begin position="157"/>
        <end position="180"/>
    </location>
</feature>
<evidence type="ECO:0000313" key="2">
    <source>
        <dbReference type="EMBL" id="NDV00164.1"/>
    </source>
</evidence>
<gene>
    <name evidence="2" type="ORF">GZA08_04170</name>
</gene>
<dbReference type="InterPro" id="IPR046575">
    <property type="entry name" value="DUF6635"/>
</dbReference>
<reference evidence="2 3" key="1">
    <citation type="submission" date="2020-02" db="EMBL/GenBank/DDBJ databases">
        <title>Pseudoroseicyclus tamarix, sp. nov., isolated from offshore sediment of a Tamarix chinensis forest.</title>
        <authorList>
            <person name="Gai Y."/>
        </authorList>
    </citation>
    <scope>NUCLEOTIDE SEQUENCE [LARGE SCALE GENOMIC DNA]</scope>
    <source>
        <strain evidence="2 3">CLL3-39</strain>
    </source>
</reference>
<sequence length="273" mass="28331">MATAEALSDIAPPDPFEAARENVEGFVARHFSLRGTLRLHRAALGWDLLRAPANVALAPLQILSRLAQPLLRAVGLRGAAAWLAKRPLVLRTALSARISALIRTELLAPLSDVEALEAHLAAYSESRGAMAELTTQIGTLGTGAVLFKSLTPGMLSFAPAVALGFAQSAAIAAFPLGAALGSGWYALFPASAPGGLTLGVMLGFAALGALLTTFAGVVADPVQTALGLHQRRLRRLIGALEGRAKGFSPKEPYIARIGDAADLATTVARAFRS</sequence>
<comment type="caution">
    <text evidence="2">The sequence shown here is derived from an EMBL/GenBank/DDBJ whole genome shotgun (WGS) entry which is preliminary data.</text>
</comment>
<evidence type="ECO:0000256" key="1">
    <source>
        <dbReference type="SAM" id="Phobius"/>
    </source>
</evidence>
<feature type="transmembrane region" description="Helical" evidence="1">
    <location>
        <begin position="200"/>
        <end position="222"/>
    </location>
</feature>
<keyword evidence="1" id="KW-1133">Transmembrane helix</keyword>
<keyword evidence="1" id="KW-0472">Membrane</keyword>
<keyword evidence="3" id="KW-1185">Reference proteome</keyword>
<keyword evidence="1" id="KW-0812">Transmembrane</keyword>
<dbReference type="Pfam" id="PF20340">
    <property type="entry name" value="DUF6635"/>
    <property type="match status" value="1"/>
</dbReference>
<proteinExistence type="predicted"/>